<dbReference type="AlphaFoldDB" id="A0AAV4S5K3"/>
<evidence type="ECO:0000313" key="1">
    <source>
        <dbReference type="EMBL" id="GIY28007.1"/>
    </source>
</evidence>
<evidence type="ECO:0000313" key="2">
    <source>
        <dbReference type="Proteomes" id="UP001054945"/>
    </source>
</evidence>
<accession>A0AAV4S5K3</accession>
<dbReference type="Proteomes" id="UP001054945">
    <property type="component" value="Unassembled WGS sequence"/>
</dbReference>
<protein>
    <submittedName>
        <fullName evidence="1">Uncharacterized protein</fullName>
    </submittedName>
</protein>
<sequence>MQKRSNLSEEWVQSLLVLSLRVFLSVCRKTANNIQQSLHRPTTSTLPRRVGTNILNTNYPTYDEPSRDSTFKNDSNRYKYRNHGARGPQTPSFVPRVA</sequence>
<comment type="caution">
    <text evidence="1">The sequence shown here is derived from an EMBL/GenBank/DDBJ whole genome shotgun (WGS) entry which is preliminary data.</text>
</comment>
<gene>
    <name evidence="1" type="ORF">CEXT_278411</name>
</gene>
<reference evidence="1 2" key="1">
    <citation type="submission" date="2021-06" db="EMBL/GenBank/DDBJ databases">
        <title>Caerostris extrusa draft genome.</title>
        <authorList>
            <person name="Kono N."/>
            <person name="Arakawa K."/>
        </authorList>
    </citation>
    <scope>NUCLEOTIDE SEQUENCE [LARGE SCALE GENOMIC DNA]</scope>
</reference>
<dbReference type="EMBL" id="BPLR01008893">
    <property type="protein sequence ID" value="GIY28007.1"/>
    <property type="molecule type" value="Genomic_DNA"/>
</dbReference>
<organism evidence="1 2">
    <name type="scientific">Caerostris extrusa</name>
    <name type="common">Bark spider</name>
    <name type="synonym">Caerostris bankana</name>
    <dbReference type="NCBI Taxonomy" id="172846"/>
    <lineage>
        <taxon>Eukaryota</taxon>
        <taxon>Metazoa</taxon>
        <taxon>Ecdysozoa</taxon>
        <taxon>Arthropoda</taxon>
        <taxon>Chelicerata</taxon>
        <taxon>Arachnida</taxon>
        <taxon>Araneae</taxon>
        <taxon>Araneomorphae</taxon>
        <taxon>Entelegynae</taxon>
        <taxon>Araneoidea</taxon>
        <taxon>Araneidae</taxon>
        <taxon>Caerostris</taxon>
    </lineage>
</organism>
<proteinExistence type="predicted"/>
<keyword evidence="2" id="KW-1185">Reference proteome</keyword>
<name>A0AAV4S5K3_CAEEX</name>